<comment type="caution">
    <text evidence="8">The sequence shown here is derived from an EMBL/GenBank/DDBJ whole genome shotgun (WGS) entry which is preliminary data.</text>
</comment>
<keyword evidence="7" id="KW-0346">Stress response</keyword>
<accession>A0A7W8G1P6</accession>
<evidence type="ECO:0000256" key="4">
    <source>
        <dbReference type="ARBA" id="ARBA00022759"/>
    </source>
</evidence>
<evidence type="ECO:0000256" key="3">
    <source>
        <dbReference type="ARBA" id="ARBA00022722"/>
    </source>
</evidence>
<keyword evidence="3" id="KW-0540">Nuclease</keyword>
<dbReference type="GO" id="GO:0016787">
    <property type="term" value="F:hydrolase activity"/>
    <property type="evidence" value="ECO:0007669"/>
    <property type="project" value="UniProtKB-KW"/>
</dbReference>
<keyword evidence="9" id="KW-1185">Reference proteome</keyword>
<dbReference type="GO" id="GO:0004519">
    <property type="term" value="F:endonuclease activity"/>
    <property type="evidence" value="ECO:0007669"/>
    <property type="project" value="UniProtKB-KW"/>
</dbReference>
<dbReference type="AlphaFoldDB" id="A0A7W8G1P6"/>
<keyword evidence="4" id="KW-0255">Endonuclease</keyword>
<protein>
    <submittedName>
        <fullName evidence="8">Putative RNA binding protein YcfA (HicA-like mRNA interferase family)</fullName>
    </submittedName>
</protein>
<evidence type="ECO:0000256" key="2">
    <source>
        <dbReference type="ARBA" id="ARBA00022649"/>
    </source>
</evidence>
<evidence type="ECO:0000256" key="5">
    <source>
        <dbReference type="ARBA" id="ARBA00022801"/>
    </source>
</evidence>
<gene>
    <name evidence="8" type="ORF">HNQ52_001389</name>
</gene>
<sequence length="82" mass="8911">MKFPRDMDAPELIKALGRIGYVVVRQSGSHVRLRSEDPACPHLLTVPNHSPLKLGTLAAILASVAAARGLSREMLLKILADR</sequence>
<dbReference type="Gene3D" id="3.30.920.30">
    <property type="entry name" value="Hypothetical protein"/>
    <property type="match status" value="1"/>
</dbReference>
<name>A0A7W8G1P6_9GAMM</name>
<evidence type="ECO:0000256" key="7">
    <source>
        <dbReference type="ARBA" id="ARBA00023016"/>
    </source>
</evidence>
<organism evidence="8 9">
    <name type="scientific">Chiayiivirga flava</name>
    <dbReference type="NCBI Taxonomy" id="659595"/>
    <lineage>
        <taxon>Bacteria</taxon>
        <taxon>Pseudomonadati</taxon>
        <taxon>Pseudomonadota</taxon>
        <taxon>Gammaproteobacteria</taxon>
        <taxon>Lysobacterales</taxon>
        <taxon>Lysobacteraceae</taxon>
        <taxon>Chiayiivirga</taxon>
    </lineage>
</organism>
<evidence type="ECO:0000313" key="8">
    <source>
        <dbReference type="EMBL" id="MBB5207860.1"/>
    </source>
</evidence>
<dbReference type="RefSeq" id="WP_183960378.1">
    <property type="nucleotide sequence ID" value="NZ_JACHHP010000002.1"/>
</dbReference>
<evidence type="ECO:0000313" key="9">
    <source>
        <dbReference type="Proteomes" id="UP000521199"/>
    </source>
</evidence>
<reference evidence="8 9" key="1">
    <citation type="submission" date="2020-08" db="EMBL/GenBank/DDBJ databases">
        <title>Genomic Encyclopedia of Type Strains, Phase IV (KMG-IV): sequencing the most valuable type-strain genomes for metagenomic binning, comparative biology and taxonomic classification.</title>
        <authorList>
            <person name="Goeker M."/>
        </authorList>
    </citation>
    <scope>NUCLEOTIDE SEQUENCE [LARGE SCALE GENOMIC DNA]</scope>
    <source>
        <strain evidence="8 9">DSM 24163</strain>
    </source>
</reference>
<dbReference type="Pfam" id="PF07927">
    <property type="entry name" value="HicA_toxin"/>
    <property type="match status" value="1"/>
</dbReference>
<dbReference type="InterPro" id="IPR012933">
    <property type="entry name" value="HicA_mRNA_interferase"/>
</dbReference>
<comment type="similarity">
    <text evidence="1">Belongs to the HicA mRNA interferase family.</text>
</comment>
<dbReference type="GO" id="GO:0003729">
    <property type="term" value="F:mRNA binding"/>
    <property type="evidence" value="ECO:0007669"/>
    <property type="project" value="InterPro"/>
</dbReference>
<dbReference type="InterPro" id="IPR038570">
    <property type="entry name" value="HicA_sf"/>
</dbReference>
<dbReference type="EMBL" id="JACHHP010000002">
    <property type="protein sequence ID" value="MBB5207860.1"/>
    <property type="molecule type" value="Genomic_DNA"/>
</dbReference>
<evidence type="ECO:0000256" key="1">
    <source>
        <dbReference type="ARBA" id="ARBA00006620"/>
    </source>
</evidence>
<proteinExistence type="inferred from homology"/>
<keyword evidence="5" id="KW-0378">Hydrolase</keyword>
<keyword evidence="6" id="KW-0694">RNA-binding</keyword>
<dbReference type="SUPFAM" id="SSF54786">
    <property type="entry name" value="YcfA/nrd intein domain"/>
    <property type="match status" value="1"/>
</dbReference>
<evidence type="ECO:0000256" key="6">
    <source>
        <dbReference type="ARBA" id="ARBA00022884"/>
    </source>
</evidence>
<keyword evidence="2" id="KW-1277">Toxin-antitoxin system</keyword>
<dbReference type="Proteomes" id="UP000521199">
    <property type="component" value="Unassembled WGS sequence"/>
</dbReference>